<comment type="caution">
    <text evidence="1">The sequence shown here is derived from an EMBL/GenBank/DDBJ whole genome shotgun (WGS) entry which is preliminary data.</text>
</comment>
<proteinExistence type="predicted"/>
<protein>
    <recommendedName>
        <fullName evidence="3">DUF2795 domain-containing protein</fullName>
    </recommendedName>
</protein>
<dbReference type="Proteomes" id="UP000177555">
    <property type="component" value="Unassembled WGS sequence"/>
</dbReference>
<evidence type="ECO:0008006" key="3">
    <source>
        <dbReference type="Google" id="ProtNLM"/>
    </source>
</evidence>
<organism evidence="1 2">
    <name type="scientific">Candidatus Daviesbacteria bacterium RIFCSPHIGHO2_01_FULL_40_11</name>
    <dbReference type="NCBI Taxonomy" id="1797762"/>
    <lineage>
        <taxon>Bacteria</taxon>
        <taxon>Candidatus Daviesiibacteriota</taxon>
    </lineage>
</organism>
<name>A0A1F5JK06_9BACT</name>
<evidence type="ECO:0000313" key="1">
    <source>
        <dbReference type="EMBL" id="OGE28800.1"/>
    </source>
</evidence>
<reference evidence="1 2" key="1">
    <citation type="journal article" date="2016" name="Nat. Commun.">
        <title>Thousands of microbial genomes shed light on interconnected biogeochemical processes in an aquifer system.</title>
        <authorList>
            <person name="Anantharaman K."/>
            <person name="Brown C.T."/>
            <person name="Hug L.A."/>
            <person name="Sharon I."/>
            <person name="Castelle C.J."/>
            <person name="Probst A.J."/>
            <person name="Thomas B.C."/>
            <person name="Singh A."/>
            <person name="Wilkins M.J."/>
            <person name="Karaoz U."/>
            <person name="Brodie E.L."/>
            <person name="Williams K.H."/>
            <person name="Hubbard S.S."/>
            <person name="Banfield J.F."/>
        </authorList>
    </citation>
    <scope>NUCLEOTIDE SEQUENCE [LARGE SCALE GENOMIC DNA]</scope>
</reference>
<dbReference type="EMBL" id="MFCP01000015">
    <property type="protein sequence ID" value="OGE28800.1"/>
    <property type="molecule type" value="Genomic_DNA"/>
</dbReference>
<accession>A0A1F5JK06</accession>
<gene>
    <name evidence="1" type="ORF">A2867_04225</name>
</gene>
<dbReference type="AlphaFoldDB" id="A0A1F5JK06"/>
<sequence length="74" mass="8268">MSILQNTKNAIDHLKQHQTYPATKEELVKECNELSDFSAEDKEWFIKNLPAGTYKSADDVIGALGLKPAQTMAM</sequence>
<evidence type="ECO:0000313" key="2">
    <source>
        <dbReference type="Proteomes" id="UP000177555"/>
    </source>
</evidence>